<sequence>MSFGANIVVGGELDRVGQVGHLNGGRLDYPFMPTKTVPYTEGILLEIPGQVGEFVAEYTPPMDIELTSIAVGANRYHPTDSWSVFVKDDQPINYICKNIYTKDVPEGIQLMAVKSIKAGETITFKFNNRGGQSKYAWVNYQGLRDNATAQGG</sequence>
<evidence type="ECO:0000313" key="1">
    <source>
        <dbReference type="EMBL" id="MCY8119618.1"/>
    </source>
</evidence>
<protein>
    <recommendedName>
        <fullName evidence="3">Low copy number virion structural protein</fullName>
    </recommendedName>
</protein>
<dbReference type="Proteomes" id="UP001070352">
    <property type="component" value="Unassembled WGS sequence"/>
</dbReference>
<name>A0A9Q4DLJ0_BACSC</name>
<dbReference type="AlphaFoldDB" id="A0A9Q4DLJ0"/>
<comment type="caution">
    <text evidence="1">The sequence shown here is derived from an EMBL/GenBank/DDBJ whole genome shotgun (WGS) entry which is preliminary data.</text>
</comment>
<evidence type="ECO:0008006" key="3">
    <source>
        <dbReference type="Google" id="ProtNLM"/>
    </source>
</evidence>
<dbReference type="EMBL" id="JALANJ010000003">
    <property type="protein sequence ID" value="MCY8119618.1"/>
    <property type="molecule type" value="Genomic_DNA"/>
</dbReference>
<gene>
    <name evidence="1" type="ORF">MOC45_03190</name>
</gene>
<reference evidence="1" key="1">
    <citation type="submission" date="2022-02" db="EMBL/GenBank/DDBJ databases">
        <title>Crop Bioprotection Bacillus Genome Sequencing.</title>
        <authorList>
            <person name="Dunlap C."/>
        </authorList>
    </citation>
    <scope>NUCLEOTIDE SEQUENCE</scope>
    <source>
        <strain evidence="1">M18B4</strain>
    </source>
</reference>
<proteinExistence type="predicted"/>
<accession>A0A9Q4DLJ0</accession>
<evidence type="ECO:0000313" key="2">
    <source>
        <dbReference type="Proteomes" id="UP001070352"/>
    </source>
</evidence>
<organism evidence="1 2">
    <name type="scientific">Bacillus spizizenii</name>
    <name type="common">Bacillus subtilis subsp. spizizenii</name>
    <dbReference type="NCBI Taxonomy" id="96241"/>
    <lineage>
        <taxon>Bacteria</taxon>
        <taxon>Bacillati</taxon>
        <taxon>Bacillota</taxon>
        <taxon>Bacilli</taxon>
        <taxon>Bacillales</taxon>
        <taxon>Bacillaceae</taxon>
        <taxon>Bacillus</taxon>
    </lineage>
</organism>